<dbReference type="Proteomes" id="UP000008817">
    <property type="component" value="Chromosome"/>
</dbReference>
<sequence>MNSELFHGYFPSLRRVAVKTDCENKGRNFKTQETKIEKVQQYQIINRFKFLGGILNRLKGRVATVGRAT</sequence>
<accession>B3PWH3</accession>
<reference evidence="1 2" key="1">
    <citation type="submission" date="2008-04" db="EMBL/GenBank/DDBJ databases">
        <title>Genome diversity and DNA divergence of Rhizobium etli.</title>
        <authorList>
            <person name="Gonzalez V."/>
            <person name="Acosta J.L."/>
            <person name="Santamaria R.I."/>
            <person name="Bustos P."/>
            <person name="Hernandez-Gonzalez I.L."/>
            <person name="Fernandez J.L."/>
            <person name="Diaz R."/>
            <person name="Flores M."/>
            <person name="Mora J."/>
            <person name="Palacios R."/>
            <person name="Davila G."/>
        </authorList>
    </citation>
    <scope>NUCLEOTIDE SEQUENCE [LARGE SCALE GENOMIC DNA]</scope>
    <source>
        <strain evidence="1 2">CIAT 652</strain>
    </source>
</reference>
<name>B3PWH3_RHIE6</name>
<evidence type="ECO:0000313" key="1">
    <source>
        <dbReference type="EMBL" id="ACE89041.1"/>
    </source>
</evidence>
<dbReference type="EMBL" id="CP001074">
    <property type="protein sequence ID" value="ACE89041.1"/>
    <property type="molecule type" value="Genomic_DNA"/>
</dbReference>
<dbReference type="KEGG" id="rec:RHECIAT_CH0000038"/>
<gene>
    <name evidence="1" type="ordered locus">RHECIAT_CH0000038</name>
</gene>
<dbReference type="HOGENOM" id="CLU_2773002_0_0_5"/>
<dbReference type="AlphaFoldDB" id="B3PWH3"/>
<evidence type="ECO:0000313" key="2">
    <source>
        <dbReference type="Proteomes" id="UP000008817"/>
    </source>
</evidence>
<proteinExistence type="predicted"/>
<protein>
    <submittedName>
        <fullName evidence="1">Uncharacterized protein</fullName>
    </submittedName>
</protein>
<organism evidence="1 2">
    <name type="scientific">Rhizobium etli (strain CIAT 652)</name>
    <dbReference type="NCBI Taxonomy" id="491916"/>
    <lineage>
        <taxon>Bacteria</taxon>
        <taxon>Pseudomonadati</taxon>
        <taxon>Pseudomonadota</taxon>
        <taxon>Alphaproteobacteria</taxon>
        <taxon>Hyphomicrobiales</taxon>
        <taxon>Rhizobiaceae</taxon>
        <taxon>Rhizobium/Agrobacterium group</taxon>
        <taxon>Rhizobium</taxon>
    </lineage>
</organism>